<organism evidence="1 2">
    <name type="scientific">Phyllosticta citribraziliensis</name>
    <dbReference type="NCBI Taxonomy" id="989973"/>
    <lineage>
        <taxon>Eukaryota</taxon>
        <taxon>Fungi</taxon>
        <taxon>Dikarya</taxon>
        <taxon>Ascomycota</taxon>
        <taxon>Pezizomycotina</taxon>
        <taxon>Dothideomycetes</taxon>
        <taxon>Dothideomycetes incertae sedis</taxon>
        <taxon>Botryosphaeriales</taxon>
        <taxon>Phyllostictaceae</taxon>
        <taxon>Phyllosticta</taxon>
    </lineage>
</organism>
<sequence>MTISSHTGDRMMAAQSVCCSRLEERFYVFYRKSRFSSYMKPPQTVRLHLRHQGRDQTRLARLSLIKTDDEVSFISPNLMELSSLRPMESNEVRGPFTINGRKVYAQGYVDLTWSFENSSQTRATRFHIVQSENFPFDIALSDADAEKNDIAPD</sequence>
<proteinExistence type="predicted"/>
<comment type="caution">
    <text evidence="1">The sequence shown here is derived from an EMBL/GenBank/DDBJ whole genome shotgun (WGS) entry which is preliminary data.</text>
</comment>
<evidence type="ECO:0000313" key="2">
    <source>
        <dbReference type="Proteomes" id="UP001360953"/>
    </source>
</evidence>
<dbReference type="EMBL" id="JBBPEH010000011">
    <property type="protein sequence ID" value="KAK7532374.1"/>
    <property type="molecule type" value="Genomic_DNA"/>
</dbReference>
<name>A0ABR1LAV3_9PEZI</name>
<dbReference type="GeneID" id="92034328"/>
<reference evidence="1 2" key="1">
    <citation type="submission" date="2024-04" db="EMBL/GenBank/DDBJ databases">
        <title>Phyllosticta paracitricarpa is synonymous to the EU quarantine fungus P. citricarpa based on phylogenomic analyses.</title>
        <authorList>
            <consortium name="Lawrence Berkeley National Laboratory"/>
            <person name="Van ingen-buijs V.A."/>
            <person name="Van westerhoven A.C."/>
            <person name="Haridas S."/>
            <person name="Skiadas P."/>
            <person name="Martin F."/>
            <person name="Groenewald J.Z."/>
            <person name="Crous P.W."/>
            <person name="Seidl M.F."/>
        </authorList>
    </citation>
    <scope>NUCLEOTIDE SEQUENCE [LARGE SCALE GENOMIC DNA]</scope>
    <source>
        <strain evidence="1 2">CPC 17464</strain>
    </source>
</reference>
<evidence type="ECO:0000313" key="1">
    <source>
        <dbReference type="EMBL" id="KAK7532374.1"/>
    </source>
</evidence>
<gene>
    <name evidence="1" type="ORF">J3D65DRAFT_636588</name>
</gene>
<dbReference type="RefSeq" id="XP_066652042.1">
    <property type="nucleotide sequence ID" value="XM_066801422.1"/>
</dbReference>
<dbReference type="Proteomes" id="UP001360953">
    <property type="component" value="Unassembled WGS sequence"/>
</dbReference>
<protein>
    <submittedName>
        <fullName evidence="1">Uncharacterized protein</fullName>
    </submittedName>
</protein>
<accession>A0ABR1LAV3</accession>
<keyword evidence="2" id="KW-1185">Reference proteome</keyword>